<keyword evidence="5" id="KW-0067">ATP-binding</keyword>
<dbReference type="InterPro" id="IPR027417">
    <property type="entry name" value="P-loop_NTPase"/>
</dbReference>
<evidence type="ECO:0000313" key="9">
    <source>
        <dbReference type="Proteomes" id="UP000315283"/>
    </source>
</evidence>
<dbReference type="InterPro" id="IPR003714">
    <property type="entry name" value="PhoH"/>
</dbReference>
<reference evidence="8 9" key="1">
    <citation type="submission" date="2019-02" db="EMBL/GenBank/DDBJ databases">
        <title>Prokaryotic population dynamics and viral predation in marine succession experiment using metagenomics: the confinement effect.</title>
        <authorList>
            <person name="Haro-Moreno J.M."/>
            <person name="Rodriguez-Valera F."/>
            <person name="Lopez-Perez M."/>
        </authorList>
    </citation>
    <scope>NUCLEOTIDE SEQUENCE [LARGE SCALE GENOMIC DNA]</scope>
    <source>
        <strain evidence="8">MED-G164</strain>
    </source>
</reference>
<organism evidence="8 9">
    <name type="scientific">SAR86 cluster bacterium</name>
    <dbReference type="NCBI Taxonomy" id="2030880"/>
    <lineage>
        <taxon>Bacteria</taxon>
        <taxon>Pseudomonadati</taxon>
        <taxon>Pseudomonadota</taxon>
        <taxon>Gammaproteobacteria</taxon>
        <taxon>SAR86 cluster</taxon>
    </lineage>
</organism>
<feature type="domain" description="PhoH-like protein" evidence="7">
    <location>
        <begin position="108"/>
        <end position="311"/>
    </location>
</feature>
<evidence type="ECO:0000256" key="6">
    <source>
        <dbReference type="ARBA" id="ARBA00039970"/>
    </source>
</evidence>
<dbReference type="GO" id="GO:0005524">
    <property type="term" value="F:ATP binding"/>
    <property type="evidence" value="ECO:0007669"/>
    <property type="project" value="UniProtKB-KW"/>
</dbReference>
<comment type="caution">
    <text evidence="8">The sequence shown here is derived from an EMBL/GenBank/DDBJ whole genome shotgun (WGS) entry which is preliminary data.</text>
</comment>
<keyword evidence="3" id="KW-0963">Cytoplasm</keyword>
<comment type="similarity">
    <text evidence="2">Belongs to the PhoH family.</text>
</comment>
<dbReference type="PANTHER" id="PTHR30473:SF1">
    <property type="entry name" value="PHOH-LIKE PROTEIN"/>
    <property type="match status" value="1"/>
</dbReference>
<dbReference type="AlphaFoldDB" id="A0A520N6P5"/>
<evidence type="ECO:0000259" key="7">
    <source>
        <dbReference type="Pfam" id="PF02562"/>
    </source>
</evidence>
<proteinExistence type="inferred from homology"/>
<evidence type="ECO:0000256" key="5">
    <source>
        <dbReference type="ARBA" id="ARBA00022840"/>
    </source>
</evidence>
<sequence>MSKNSALTNLELKPFDANIMIRFVGEFNANLKFVEKTFDVKIFQNGHNLKISGCEDNVNQSKNALLRLYEAARQGGEISKEILYLCIHNEDSISQNQEIMIKTPRKSIAPRGKNQRLYLQNIQNYEINFGIGPAGTGKTYLAVAAAVDALLKETVDRIILVRPAVEAGEKLGFLPGDLSQKVDPYLRPLYDALYEMLGTDKTESLLTKGIVEIAPLAYMRGRTLNNSFIIVDESQNTTKEQMKMVLTRMGFGSSLVINGDLTQIDLPKQIKSGLSHSIEVVQGTDGVGFTNFSSKDVTRHPLVKKIIDAYKYFEEKTRL</sequence>
<keyword evidence="4" id="KW-0547">Nucleotide-binding</keyword>
<dbReference type="EMBL" id="SHBJ01000003">
    <property type="protein sequence ID" value="RZO29115.1"/>
    <property type="molecule type" value="Genomic_DNA"/>
</dbReference>
<comment type="subcellular location">
    <subcellularLocation>
        <location evidence="1">Cytoplasm</location>
    </subcellularLocation>
</comment>
<evidence type="ECO:0000256" key="1">
    <source>
        <dbReference type="ARBA" id="ARBA00004496"/>
    </source>
</evidence>
<dbReference type="Proteomes" id="UP000315283">
    <property type="component" value="Unassembled WGS sequence"/>
</dbReference>
<evidence type="ECO:0000313" key="8">
    <source>
        <dbReference type="EMBL" id="RZO29115.1"/>
    </source>
</evidence>
<protein>
    <recommendedName>
        <fullName evidence="6">PhoH-like protein</fullName>
    </recommendedName>
</protein>
<evidence type="ECO:0000256" key="3">
    <source>
        <dbReference type="ARBA" id="ARBA00022490"/>
    </source>
</evidence>
<dbReference type="SUPFAM" id="SSF52540">
    <property type="entry name" value="P-loop containing nucleoside triphosphate hydrolases"/>
    <property type="match status" value="1"/>
</dbReference>
<dbReference type="Gene3D" id="3.40.50.300">
    <property type="entry name" value="P-loop containing nucleotide triphosphate hydrolases"/>
    <property type="match status" value="1"/>
</dbReference>
<accession>A0A520N6P5</accession>
<gene>
    <name evidence="8" type="ORF">EVA97_00770</name>
</gene>
<dbReference type="GO" id="GO:0005829">
    <property type="term" value="C:cytosol"/>
    <property type="evidence" value="ECO:0007669"/>
    <property type="project" value="TreeGrafter"/>
</dbReference>
<name>A0A520N6P5_9GAMM</name>
<dbReference type="PANTHER" id="PTHR30473">
    <property type="entry name" value="PROTEIN PHOH"/>
    <property type="match status" value="1"/>
</dbReference>
<evidence type="ECO:0000256" key="2">
    <source>
        <dbReference type="ARBA" id="ARBA00010393"/>
    </source>
</evidence>
<dbReference type="FunFam" id="3.40.50.300:FF:000013">
    <property type="entry name" value="PhoH family ATPase"/>
    <property type="match status" value="1"/>
</dbReference>
<dbReference type="InterPro" id="IPR051451">
    <property type="entry name" value="PhoH2-like"/>
</dbReference>
<evidence type="ECO:0000256" key="4">
    <source>
        <dbReference type="ARBA" id="ARBA00022741"/>
    </source>
</evidence>
<dbReference type="Pfam" id="PF02562">
    <property type="entry name" value="PhoH"/>
    <property type="match status" value="1"/>
</dbReference>